<reference evidence="3" key="1">
    <citation type="journal article" date="2021" name="Cell">
        <title>Tracing the genetic footprints of vertebrate landing in non-teleost ray-finned fishes.</title>
        <authorList>
            <person name="Bi X."/>
            <person name="Wang K."/>
            <person name="Yang L."/>
            <person name="Pan H."/>
            <person name="Jiang H."/>
            <person name="Wei Q."/>
            <person name="Fang M."/>
            <person name="Yu H."/>
            <person name="Zhu C."/>
            <person name="Cai Y."/>
            <person name="He Y."/>
            <person name="Gan X."/>
            <person name="Zeng H."/>
            <person name="Yu D."/>
            <person name="Zhu Y."/>
            <person name="Jiang H."/>
            <person name="Qiu Q."/>
            <person name="Yang H."/>
            <person name="Zhang Y.E."/>
            <person name="Wang W."/>
            <person name="Zhu M."/>
            <person name="He S."/>
            <person name="Zhang G."/>
        </authorList>
    </citation>
    <scope>NUCLEOTIDE SEQUENCE</scope>
    <source>
        <strain evidence="3">Allg_001</strain>
    </source>
</reference>
<name>A0A8J7NZF4_ATRSP</name>
<dbReference type="InterPro" id="IPR011990">
    <property type="entry name" value="TPR-like_helical_dom_sf"/>
</dbReference>
<dbReference type="SMART" id="SM00028">
    <property type="entry name" value="TPR"/>
    <property type="match status" value="3"/>
</dbReference>
<dbReference type="Gene3D" id="1.25.40.10">
    <property type="entry name" value="Tetratricopeptide repeat domain"/>
    <property type="match status" value="1"/>
</dbReference>
<accession>A0A8J7NZF4</accession>
<feature type="repeat" description="TPR" evidence="1">
    <location>
        <begin position="292"/>
        <end position="325"/>
    </location>
</feature>
<protein>
    <submittedName>
        <fullName evidence="3">FKBPL protein</fullName>
    </submittedName>
</protein>
<feature type="region of interest" description="Disordered" evidence="2">
    <location>
        <begin position="45"/>
        <end position="83"/>
    </location>
</feature>
<dbReference type="Proteomes" id="UP000736164">
    <property type="component" value="Unassembled WGS sequence"/>
</dbReference>
<feature type="region of interest" description="Disordered" evidence="2">
    <location>
        <begin position="128"/>
        <end position="158"/>
    </location>
</feature>
<dbReference type="SUPFAM" id="SSF48452">
    <property type="entry name" value="TPR-like"/>
    <property type="match status" value="1"/>
</dbReference>
<sequence>MQGRGAASSWVSVTPGGWRAVSRRTLERGSGVETPKLGSVCRVRVQSQAADDPGAQTDRPTGVDAQERQEDTHTAGLDGSPSSVLQVPLSEWVELRLGEGQCDVIEGCLESMRAGGVCELLVTALDSNTGPEGRVAQRGGGQGAQPGRRDGAPPPPCQRLRVELQSFSPGRESWEMSPPEKWAWIRAHKQRGGERFRAGDVWGAADCYGRALVLLATLSRGGAGASGALGSSPDDREDEDKATEGQSVSEGEYRRVRSELHANMSLCQLKLGQPHKARVSAAQATELDPASTKAWFRLGLACSELGELDAARTGLTRVLELQPGSASALRALRDIEAREKAISCQLGRALSKMFT</sequence>
<evidence type="ECO:0000256" key="1">
    <source>
        <dbReference type="PROSITE-ProRule" id="PRU00339"/>
    </source>
</evidence>
<feature type="non-terminal residue" evidence="3">
    <location>
        <position position="355"/>
    </location>
</feature>
<dbReference type="PANTHER" id="PTHR46512:SF10">
    <property type="entry name" value="FK506-BINDING PROTEIN-LIKE"/>
    <property type="match status" value="1"/>
</dbReference>
<proteinExistence type="predicted"/>
<keyword evidence="1" id="KW-0802">TPR repeat</keyword>
<comment type="caution">
    <text evidence="3">The sequence shown here is derived from an EMBL/GenBank/DDBJ whole genome shotgun (WGS) entry which is preliminary data.</text>
</comment>
<evidence type="ECO:0000313" key="4">
    <source>
        <dbReference type="Proteomes" id="UP000736164"/>
    </source>
</evidence>
<feature type="non-terminal residue" evidence="3">
    <location>
        <position position="1"/>
    </location>
</feature>
<dbReference type="PANTHER" id="PTHR46512">
    <property type="entry name" value="PEPTIDYLPROLYL ISOMERASE"/>
    <property type="match status" value="1"/>
</dbReference>
<dbReference type="Pfam" id="PF14559">
    <property type="entry name" value="TPR_19"/>
    <property type="match status" value="1"/>
</dbReference>
<evidence type="ECO:0000256" key="2">
    <source>
        <dbReference type="SAM" id="MobiDB-lite"/>
    </source>
</evidence>
<organism evidence="3 4">
    <name type="scientific">Atractosteus spatula</name>
    <name type="common">Alligator gar</name>
    <name type="synonym">Lepisosteus spatula</name>
    <dbReference type="NCBI Taxonomy" id="7917"/>
    <lineage>
        <taxon>Eukaryota</taxon>
        <taxon>Metazoa</taxon>
        <taxon>Chordata</taxon>
        <taxon>Craniata</taxon>
        <taxon>Vertebrata</taxon>
        <taxon>Euteleostomi</taxon>
        <taxon>Actinopterygii</taxon>
        <taxon>Neopterygii</taxon>
        <taxon>Holostei</taxon>
        <taxon>Semionotiformes</taxon>
        <taxon>Lepisosteidae</taxon>
        <taxon>Atractosteus</taxon>
    </lineage>
</organism>
<keyword evidence="4" id="KW-1185">Reference proteome</keyword>
<evidence type="ECO:0000313" key="3">
    <source>
        <dbReference type="EMBL" id="MBN3322544.1"/>
    </source>
</evidence>
<dbReference type="AlphaFoldDB" id="A0A8J7NZF4"/>
<dbReference type="PROSITE" id="PS50005">
    <property type="entry name" value="TPR"/>
    <property type="match status" value="1"/>
</dbReference>
<dbReference type="InterPro" id="IPR019734">
    <property type="entry name" value="TPR_rpt"/>
</dbReference>
<dbReference type="EMBL" id="JAAWVO010060449">
    <property type="protein sequence ID" value="MBN3322544.1"/>
    <property type="molecule type" value="Genomic_DNA"/>
</dbReference>
<gene>
    <name evidence="3" type="primary">Fkbpl</name>
    <name evidence="3" type="ORF">GTO95_0005884</name>
</gene>
<feature type="region of interest" description="Disordered" evidence="2">
    <location>
        <begin position="223"/>
        <end position="253"/>
    </location>
</feature>
<dbReference type="InterPro" id="IPR050754">
    <property type="entry name" value="FKBP4/5/8-like"/>
</dbReference>